<evidence type="ECO:0000313" key="3">
    <source>
        <dbReference type="Proteomes" id="UP000189670"/>
    </source>
</evidence>
<dbReference type="InterPro" id="IPR055259">
    <property type="entry name" value="YkvP/CgeB_Glyco_trans-like"/>
</dbReference>
<protein>
    <recommendedName>
        <fullName evidence="1">Spore protein YkvP/CgeB glycosyl transferase-like domain-containing protein</fullName>
    </recommendedName>
</protein>
<evidence type="ECO:0000259" key="1">
    <source>
        <dbReference type="Pfam" id="PF13524"/>
    </source>
</evidence>
<dbReference type="AlphaFoldDB" id="A0A1V1NVJ1"/>
<dbReference type="EMBL" id="ATBP01001893">
    <property type="protein sequence ID" value="ETR66573.1"/>
    <property type="molecule type" value="Genomic_DNA"/>
</dbReference>
<feature type="domain" description="Spore protein YkvP/CgeB glycosyl transferase-like" evidence="1">
    <location>
        <begin position="50"/>
        <end position="154"/>
    </location>
</feature>
<accession>A0A1V1NVJ1</accession>
<gene>
    <name evidence="2" type="ORF">OMM_05586</name>
</gene>
<comment type="caution">
    <text evidence="2">The sequence shown here is derived from an EMBL/GenBank/DDBJ whole genome shotgun (WGS) entry which is preliminary data.</text>
</comment>
<dbReference type="Gene3D" id="3.40.50.2000">
    <property type="entry name" value="Glycogen Phosphorylase B"/>
    <property type="match status" value="1"/>
</dbReference>
<organism evidence="2 3">
    <name type="scientific">Candidatus Magnetoglobus multicellularis str. Araruama</name>
    <dbReference type="NCBI Taxonomy" id="890399"/>
    <lineage>
        <taxon>Bacteria</taxon>
        <taxon>Pseudomonadati</taxon>
        <taxon>Thermodesulfobacteriota</taxon>
        <taxon>Desulfobacteria</taxon>
        <taxon>Desulfobacterales</taxon>
        <taxon>Desulfobacteraceae</taxon>
        <taxon>Candidatus Magnetoglobus</taxon>
    </lineage>
</organism>
<reference evidence="3" key="1">
    <citation type="submission" date="2012-11" db="EMBL/GenBank/DDBJ databases">
        <authorList>
            <person name="Lucero-Rivera Y.E."/>
            <person name="Tovar-Ramirez D."/>
        </authorList>
    </citation>
    <scope>NUCLEOTIDE SEQUENCE [LARGE SCALE GENOMIC DNA]</scope>
    <source>
        <strain evidence="3">Araruama</strain>
    </source>
</reference>
<proteinExistence type="predicted"/>
<sequence>MQIHKKRNKYLIDLAKAYTNKHDIVSTYFIGSDNNILPPDLPIITASPKWGIEMYQEIQKSRIVLNADIDIAGEAGNFRLFEVTGIGSFLLTEYHPNIEELFKPGVEIETFKDSNELISKVKYYLANPDKREAIARRGQERCFKEHLMENRVKIFEKIVIDEYGKNDLDV</sequence>
<name>A0A1V1NVJ1_9BACT</name>
<evidence type="ECO:0000313" key="2">
    <source>
        <dbReference type="EMBL" id="ETR66573.1"/>
    </source>
</evidence>
<dbReference type="Proteomes" id="UP000189670">
    <property type="component" value="Unassembled WGS sequence"/>
</dbReference>
<dbReference type="Pfam" id="PF13524">
    <property type="entry name" value="Glyco_trans_1_2"/>
    <property type="match status" value="1"/>
</dbReference>